<evidence type="ECO:0000313" key="4">
    <source>
        <dbReference type="Proteomes" id="UP001500831"/>
    </source>
</evidence>
<accession>A0ABN3VTN5</accession>
<keyword evidence="4" id="KW-1185">Reference proteome</keyword>
<dbReference type="PANTHER" id="PTHR35526">
    <property type="entry name" value="ANTI-SIGMA-F FACTOR RSBW-RELATED"/>
    <property type="match status" value="1"/>
</dbReference>
<evidence type="ECO:0000256" key="1">
    <source>
        <dbReference type="ARBA" id="ARBA00022527"/>
    </source>
</evidence>
<keyword evidence="1" id="KW-0418">Kinase</keyword>
<sequence length="153" mass="16690">MEEVVKAGAALTGCRYTMNPALSLLGEKWIPHEARNVASARRFVRDIAADWNAAGDVPEIAELLASELVTNAIAYGSGDGSAVIPIRITVSGERELLTVDVYDSCIAIPRMRRAGHLEASGRGLAIVQDLSHDWGWTLNPYGKSVWFQLVAWR</sequence>
<organism evidence="3 4">
    <name type="scientific">Streptosporangium fragile</name>
    <dbReference type="NCBI Taxonomy" id="46186"/>
    <lineage>
        <taxon>Bacteria</taxon>
        <taxon>Bacillati</taxon>
        <taxon>Actinomycetota</taxon>
        <taxon>Actinomycetes</taxon>
        <taxon>Streptosporangiales</taxon>
        <taxon>Streptosporangiaceae</taxon>
        <taxon>Streptosporangium</taxon>
    </lineage>
</organism>
<comment type="caution">
    <text evidence="3">The sequence shown here is derived from an EMBL/GenBank/DDBJ whole genome shotgun (WGS) entry which is preliminary data.</text>
</comment>
<protein>
    <recommendedName>
        <fullName evidence="2">Histidine kinase/HSP90-like ATPase domain-containing protein</fullName>
    </recommendedName>
</protein>
<dbReference type="CDD" id="cd16936">
    <property type="entry name" value="HATPase_RsbW-like"/>
    <property type="match status" value="1"/>
</dbReference>
<feature type="domain" description="Histidine kinase/HSP90-like ATPase" evidence="2">
    <location>
        <begin position="31"/>
        <end position="148"/>
    </location>
</feature>
<keyword evidence="1" id="KW-0808">Transferase</keyword>
<dbReference type="InterPro" id="IPR036890">
    <property type="entry name" value="HATPase_C_sf"/>
</dbReference>
<keyword evidence="1" id="KW-0723">Serine/threonine-protein kinase</keyword>
<dbReference type="InterPro" id="IPR050267">
    <property type="entry name" value="Anti-sigma-factor_SerPK"/>
</dbReference>
<dbReference type="Proteomes" id="UP001500831">
    <property type="component" value="Unassembled WGS sequence"/>
</dbReference>
<name>A0ABN3VTN5_9ACTN</name>
<reference evidence="3 4" key="1">
    <citation type="journal article" date="2019" name="Int. J. Syst. Evol. Microbiol.">
        <title>The Global Catalogue of Microorganisms (GCM) 10K type strain sequencing project: providing services to taxonomists for standard genome sequencing and annotation.</title>
        <authorList>
            <consortium name="The Broad Institute Genomics Platform"/>
            <consortium name="The Broad Institute Genome Sequencing Center for Infectious Disease"/>
            <person name="Wu L."/>
            <person name="Ma J."/>
        </authorList>
    </citation>
    <scope>NUCLEOTIDE SEQUENCE [LARGE SCALE GENOMIC DNA]</scope>
    <source>
        <strain evidence="3 4">JCM 6242</strain>
    </source>
</reference>
<dbReference type="Pfam" id="PF13581">
    <property type="entry name" value="HATPase_c_2"/>
    <property type="match status" value="1"/>
</dbReference>
<evidence type="ECO:0000259" key="2">
    <source>
        <dbReference type="Pfam" id="PF13581"/>
    </source>
</evidence>
<dbReference type="RefSeq" id="WP_344969437.1">
    <property type="nucleotide sequence ID" value="NZ_BAAAVI010000009.1"/>
</dbReference>
<dbReference type="EMBL" id="BAAAVI010000009">
    <property type="protein sequence ID" value="GAA2858278.1"/>
    <property type="molecule type" value="Genomic_DNA"/>
</dbReference>
<dbReference type="InterPro" id="IPR003594">
    <property type="entry name" value="HATPase_dom"/>
</dbReference>
<gene>
    <name evidence="3" type="ORF">GCM10010517_16700</name>
</gene>
<proteinExistence type="predicted"/>
<evidence type="ECO:0000313" key="3">
    <source>
        <dbReference type="EMBL" id="GAA2858278.1"/>
    </source>
</evidence>
<dbReference type="PANTHER" id="PTHR35526:SF3">
    <property type="entry name" value="ANTI-SIGMA-F FACTOR RSBW"/>
    <property type="match status" value="1"/>
</dbReference>
<dbReference type="Gene3D" id="3.30.565.10">
    <property type="entry name" value="Histidine kinase-like ATPase, C-terminal domain"/>
    <property type="match status" value="1"/>
</dbReference>
<dbReference type="SUPFAM" id="SSF55874">
    <property type="entry name" value="ATPase domain of HSP90 chaperone/DNA topoisomerase II/histidine kinase"/>
    <property type="match status" value="1"/>
</dbReference>